<protein>
    <submittedName>
        <fullName evidence="2">Uncharacterized protein</fullName>
    </submittedName>
</protein>
<dbReference type="Proteomes" id="UP001220964">
    <property type="component" value="Unassembled WGS sequence"/>
</dbReference>
<evidence type="ECO:0000256" key="1">
    <source>
        <dbReference type="SAM" id="SignalP"/>
    </source>
</evidence>
<dbReference type="RefSeq" id="WP_275570070.1">
    <property type="nucleotide sequence ID" value="NZ_JARGYC010000202.1"/>
</dbReference>
<dbReference type="AlphaFoldDB" id="A0AAE3NTB0"/>
<keyword evidence="1" id="KW-0732">Signal</keyword>
<evidence type="ECO:0000313" key="3">
    <source>
        <dbReference type="Proteomes" id="UP001220964"/>
    </source>
</evidence>
<reference evidence="2" key="1">
    <citation type="submission" date="2023-03" db="EMBL/GenBank/DDBJ databases">
        <title>Multiphase analysis and comparison of six strains from genera Psychromarinibacter, Lutimaribacter, and Maritimibacter, including a novel species: Psychromarinibacter sediminicola sp. nov.</title>
        <authorList>
            <person name="Wang Y.-H."/>
            <person name="Ye M.-Q."/>
            <person name="Du Z.-J."/>
        </authorList>
    </citation>
    <scope>NUCLEOTIDE SEQUENCE</scope>
    <source>
        <strain evidence="2">C21-152</strain>
    </source>
</reference>
<sequence length="159" mass="16574">MTRKLITLLAGAAVALAALPASAEPTVHLRSTSPLTVRTYDNFSAPSMYSLFGGMQHGPSYVTRSPDRTLTVVPDVKRYPLKLSFACVVSGTPVEFPNDIRISNPYDFATGAVQVAYLAPGNHSGLVNLPALAPGEGVFVSNAVPGGMTAGAPCEAVQK</sequence>
<comment type="caution">
    <text evidence="2">The sequence shown here is derived from an EMBL/GenBank/DDBJ whole genome shotgun (WGS) entry which is preliminary data.</text>
</comment>
<keyword evidence="3" id="KW-1185">Reference proteome</keyword>
<dbReference type="EMBL" id="JARGYC010000202">
    <property type="protein sequence ID" value="MDF0603963.1"/>
    <property type="molecule type" value="Genomic_DNA"/>
</dbReference>
<organism evidence="2 3">
    <name type="scientific">Psychromarinibacter sediminicola</name>
    <dbReference type="NCBI Taxonomy" id="3033385"/>
    <lineage>
        <taxon>Bacteria</taxon>
        <taxon>Pseudomonadati</taxon>
        <taxon>Pseudomonadota</taxon>
        <taxon>Alphaproteobacteria</taxon>
        <taxon>Rhodobacterales</taxon>
        <taxon>Paracoccaceae</taxon>
        <taxon>Psychromarinibacter</taxon>
    </lineage>
</organism>
<evidence type="ECO:0000313" key="2">
    <source>
        <dbReference type="EMBL" id="MDF0603963.1"/>
    </source>
</evidence>
<feature type="signal peptide" evidence="1">
    <location>
        <begin position="1"/>
        <end position="23"/>
    </location>
</feature>
<accession>A0AAE3NTB0</accession>
<proteinExistence type="predicted"/>
<gene>
    <name evidence="2" type="ORF">P1J78_24965</name>
</gene>
<name>A0AAE3NTB0_9RHOB</name>
<feature type="chain" id="PRO_5042176804" evidence="1">
    <location>
        <begin position="24"/>
        <end position="159"/>
    </location>
</feature>